<dbReference type="STRING" id="337451.A0A3S3MJC5"/>
<dbReference type="PANTHER" id="PTHR44259:SF114">
    <property type="entry name" value="OS06G0707300 PROTEIN"/>
    <property type="match status" value="1"/>
</dbReference>
<organism evidence="3 4">
    <name type="scientific">Cinnamomum micranthum f. kanehirae</name>
    <dbReference type="NCBI Taxonomy" id="337451"/>
    <lineage>
        <taxon>Eukaryota</taxon>
        <taxon>Viridiplantae</taxon>
        <taxon>Streptophyta</taxon>
        <taxon>Embryophyta</taxon>
        <taxon>Tracheophyta</taxon>
        <taxon>Spermatophyta</taxon>
        <taxon>Magnoliopsida</taxon>
        <taxon>Magnoliidae</taxon>
        <taxon>Laurales</taxon>
        <taxon>Lauraceae</taxon>
        <taxon>Cinnamomum</taxon>
    </lineage>
</organism>
<feature type="region of interest" description="Disordered" evidence="1">
    <location>
        <begin position="234"/>
        <end position="275"/>
    </location>
</feature>
<evidence type="ECO:0000256" key="1">
    <source>
        <dbReference type="SAM" id="MobiDB-lite"/>
    </source>
</evidence>
<feature type="domain" description="KIB1-4 beta-propeller" evidence="2">
    <location>
        <begin position="38"/>
        <end position="355"/>
    </location>
</feature>
<dbReference type="EMBL" id="QPKB01000005">
    <property type="protein sequence ID" value="RWR84788.1"/>
    <property type="molecule type" value="Genomic_DNA"/>
</dbReference>
<dbReference type="InterPro" id="IPR050942">
    <property type="entry name" value="F-box_BR-signaling"/>
</dbReference>
<dbReference type="OrthoDB" id="600964at2759"/>
<evidence type="ECO:0000313" key="4">
    <source>
        <dbReference type="Proteomes" id="UP000283530"/>
    </source>
</evidence>
<feature type="compositionally biased region" description="Basic and acidic residues" evidence="1">
    <location>
        <begin position="263"/>
        <end position="275"/>
    </location>
</feature>
<protein>
    <submittedName>
        <fullName evidence="3">F-box protein skip23</fullName>
    </submittedName>
</protein>
<dbReference type="Proteomes" id="UP000283530">
    <property type="component" value="Unassembled WGS sequence"/>
</dbReference>
<dbReference type="PANTHER" id="PTHR44259">
    <property type="entry name" value="OS07G0183000 PROTEIN-RELATED"/>
    <property type="match status" value="1"/>
</dbReference>
<dbReference type="InterPro" id="IPR005174">
    <property type="entry name" value="KIB1-4_b-propeller"/>
</dbReference>
<evidence type="ECO:0000313" key="3">
    <source>
        <dbReference type="EMBL" id="RWR84788.1"/>
    </source>
</evidence>
<sequence>MQSVCKSWSSILKNTSRELPLLMMLPNNKEEDPDARDFFSLSKQRIHTVHLPEMRGKRCCGSFQNGWLMIEDDKLDIFLFHPGSKKKINLPHSSTLEIQIYKNPLYSNEDIRDMEIIKADISDDGKVVVIVYGVGFVAYCRIGDEAYTHVDDTTGMGWMEDVRYHKGKFYLVDGLACVYLLHIEDDSCPYIERLTVKLRDDFDIPYTIYGYLVLDILTDSIFVITRNADRYIGEEDDTKEEEEEEVVGEEEGEGGGGEGDDTHDDRNTEEQEERLPHKTTHFDIFRVTLEDSKTLKRFTKVESLGDRVVFLGHNSSIVVLASQFPGFKGNRIYFADNLMEKYHYHTHGCRDSGVFSLEDGTVEELFADRFHPTMAPPLWIATPPYSYRMMDTCNLIEIDELSPFSITPARSVTRILYSDKDVIARRSDMKYLAATKTKNEESCTIVAFNIVFYPIHSNCVP</sequence>
<feature type="compositionally biased region" description="Acidic residues" evidence="1">
    <location>
        <begin position="234"/>
        <end position="262"/>
    </location>
</feature>
<keyword evidence="4" id="KW-1185">Reference proteome</keyword>
<dbReference type="Pfam" id="PF03478">
    <property type="entry name" value="Beta-prop_KIB1-4"/>
    <property type="match status" value="1"/>
</dbReference>
<gene>
    <name evidence="3" type="ORF">CKAN_01361400</name>
</gene>
<reference evidence="3 4" key="1">
    <citation type="journal article" date="2019" name="Nat. Plants">
        <title>Stout camphor tree genome fills gaps in understanding of flowering plant genome evolution.</title>
        <authorList>
            <person name="Chaw S.M."/>
            <person name="Liu Y.C."/>
            <person name="Wu Y.W."/>
            <person name="Wang H.Y."/>
            <person name="Lin C.I."/>
            <person name="Wu C.S."/>
            <person name="Ke H.M."/>
            <person name="Chang L.Y."/>
            <person name="Hsu C.Y."/>
            <person name="Yang H.T."/>
            <person name="Sudianto E."/>
            <person name="Hsu M.H."/>
            <person name="Wu K.P."/>
            <person name="Wang L.N."/>
            <person name="Leebens-Mack J.H."/>
            <person name="Tsai I.J."/>
        </authorList>
    </citation>
    <scope>NUCLEOTIDE SEQUENCE [LARGE SCALE GENOMIC DNA]</scope>
    <source>
        <strain evidence="4">cv. Chaw 1501</strain>
        <tissue evidence="3">Young leaves</tissue>
    </source>
</reference>
<evidence type="ECO:0000259" key="2">
    <source>
        <dbReference type="Pfam" id="PF03478"/>
    </source>
</evidence>
<proteinExistence type="predicted"/>
<accession>A0A3S3MJC5</accession>
<name>A0A3S3MJC5_9MAGN</name>
<dbReference type="AlphaFoldDB" id="A0A3S3MJC5"/>
<comment type="caution">
    <text evidence="3">The sequence shown here is derived from an EMBL/GenBank/DDBJ whole genome shotgun (WGS) entry which is preliminary data.</text>
</comment>